<dbReference type="Pfam" id="PF13440">
    <property type="entry name" value="Polysacc_synt_3"/>
    <property type="match status" value="1"/>
</dbReference>
<feature type="transmembrane region" description="Helical" evidence="7">
    <location>
        <begin position="118"/>
        <end position="136"/>
    </location>
</feature>
<proteinExistence type="inferred from homology"/>
<dbReference type="HOGENOM" id="CLU_026911_5_2_10"/>
<comment type="similarity">
    <text evidence="2">Belongs to the polysaccharide synthase family.</text>
</comment>
<feature type="transmembrane region" description="Helical" evidence="7">
    <location>
        <begin position="452"/>
        <end position="473"/>
    </location>
</feature>
<sequence length="483" mass="54408">METLKEKTAKGLFWGALNNVVMQLIGVAMGVMMGRLLDAPDFGMMAMISIFSLIANELQNSGFKAALNNIKTPTDNDYNSVFWFNIIVGGVLYVLLFFSAPLIARYYHTPALVPLCRYAFLSFVFSSFGTAQSAYLLKNLMAKQVAKANLTATIVSSSVGIAMAWQGFSYWALATQPNLYIAINTLLYWHYSHWRPSWRIDWTPVRGMFRFSSKILASAVLTDINNNIMNILLGHYYSARDTGSYNQAFQWHSKAYYLIQGTLQQVAQPVLVDVGDERERQLRILRKMMRLAAFLSFPLLFGLGMVSHEFIVFTITEKWATSASFMRLLCISGAFVPLSFLLSNLIISKGHSSVYLGINAGLGAAQITAMLCLYPYGIRPMIIALVVINILCFWVWGLFARHYAGYQLMMIAHDTLPFALIALFVMGVTWYTTRFIDSLPLLLLARVSMASLLYFVIMKVAGVVVLKEIIAFIHEKTRRKQKT</sequence>
<evidence type="ECO:0000256" key="7">
    <source>
        <dbReference type="SAM" id="Phobius"/>
    </source>
</evidence>
<feature type="transmembrane region" description="Helical" evidence="7">
    <location>
        <begin position="80"/>
        <end position="98"/>
    </location>
</feature>
<dbReference type="STRING" id="1127699.HMPREF9151_02113"/>
<keyword evidence="5 7" id="KW-1133">Transmembrane helix</keyword>
<dbReference type="CDD" id="cd13127">
    <property type="entry name" value="MATE_tuaB_like"/>
    <property type="match status" value="1"/>
</dbReference>
<organism evidence="8 9">
    <name type="scientific">Hoylesella saccharolytica F0055</name>
    <dbReference type="NCBI Taxonomy" id="1127699"/>
    <lineage>
        <taxon>Bacteria</taxon>
        <taxon>Pseudomonadati</taxon>
        <taxon>Bacteroidota</taxon>
        <taxon>Bacteroidia</taxon>
        <taxon>Bacteroidales</taxon>
        <taxon>Prevotellaceae</taxon>
        <taxon>Hoylesella</taxon>
    </lineage>
</organism>
<comment type="subcellular location">
    <subcellularLocation>
        <location evidence="1">Cell membrane</location>
        <topology evidence="1">Multi-pass membrane protein</topology>
    </subcellularLocation>
</comment>
<dbReference type="EMBL" id="AMEP01000138">
    <property type="protein sequence ID" value="EKX97515.1"/>
    <property type="molecule type" value="Genomic_DNA"/>
</dbReference>
<feature type="transmembrane region" description="Helical" evidence="7">
    <location>
        <begin position="148"/>
        <end position="165"/>
    </location>
</feature>
<dbReference type="PATRIC" id="fig|1127699.3.peg.1929"/>
<evidence type="ECO:0000256" key="2">
    <source>
        <dbReference type="ARBA" id="ARBA00007430"/>
    </source>
</evidence>
<evidence type="ECO:0000256" key="5">
    <source>
        <dbReference type="ARBA" id="ARBA00022989"/>
    </source>
</evidence>
<dbReference type="PANTHER" id="PTHR30250:SF10">
    <property type="entry name" value="LIPOPOLYSACCHARIDE BIOSYNTHESIS PROTEIN WZXC"/>
    <property type="match status" value="1"/>
</dbReference>
<dbReference type="PANTHER" id="PTHR30250">
    <property type="entry name" value="PST FAMILY PREDICTED COLANIC ACID TRANSPORTER"/>
    <property type="match status" value="1"/>
</dbReference>
<comment type="caution">
    <text evidence="8">The sequence shown here is derived from an EMBL/GenBank/DDBJ whole genome shotgun (WGS) entry which is preliminary data.</text>
</comment>
<keyword evidence="6 7" id="KW-0472">Membrane</keyword>
<dbReference type="GO" id="GO:0005886">
    <property type="term" value="C:plasma membrane"/>
    <property type="evidence" value="ECO:0007669"/>
    <property type="project" value="UniProtKB-SubCell"/>
</dbReference>
<dbReference type="RefSeq" id="WP_009160974.1">
    <property type="nucleotide sequence ID" value="NZ_KB290959.1"/>
</dbReference>
<gene>
    <name evidence="8" type="ORF">HMPREF9151_02113</name>
</gene>
<evidence type="ECO:0000313" key="9">
    <source>
        <dbReference type="Proteomes" id="UP000010433"/>
    </source>
</evidence>
<evidence type="ECO:0000256" key="6">
    <source>
        <dbReference type="ARBA" id="ARBA00023136"/>
    </source>
</evidence>
<protein>
    <submittedName>
        <fullName evidence="8">Polysaccharide biosynthesis protein</fullName>
    </submittedName>
</protein>
<dbReference type="OrthoDB" id="9770347at2"/>
<name>L1N2C3_9BACT</name>
<evidence type="ECO:0000256" key="4">
    <source>
        <dbReference type="ARBA" id="ARBA00022692"/>
    </source>
</evidence>
<dbReference type="AlphaFoldDB" id="L1N2C3"/>
<evidence type="ECO:0000256" key="3">
    <source>
        <dbReference type="ARBA" id="ARBA00022475"/>
    </source>
</evidence>
<evidence type="ECO:0000313" key="8">
    <source>
        <dbReference type="EMBL" id="EKX97515.1"/>
    </source>
</evidence>
<keyword evidence="3" id="KW-1003">Cell membrane</keyword>
<dbReference type="Proteomes" id="UP000010433">
    <property type="component" value="Unassembled WGS sequence"/>
</dbReference>
<feature type="transmembrane region" description="Helical" evidence="7">
    <location>
        <begin position="291"/>
        <end position="313"/>
    </location>
</feature>
<keyword evidence="4 7" id="KW-0812">Transmembrane</keyword>
<feature type="transmembrane region" description="Helical" evidence="7">
    <location>
        <begin position="411"/>
        <end position="432"/>
    </location>
</feature>
<reference evidence="8 9" key="1">
    <citation type="submission" date="2012-05" db="EMBL/GenBank/DDBJ databases">
        <authorList>
            <person name="Weinstock G."/>
            <person name="Sodergren E."/>
            <person name="Lobos E.A."/>
            <person name="Fulton L."/>
            <person name="Fulton R."/>
            <person name="Courtney L."/>
            <person name="Fronick C."/>
            <person name="O'Laughlin M."/>
            <person name="Godfrey J."/>
            <person name="Wilson R.M."/>
            <person name="Miner T."/>
            <person name="Farmer C."/>
            <person name="Delehaunty K."/>
            <person name="Cordes M."/>
            <person name="Minx P."/>
            <person name="Tomlinson C."/>
            <person name="Chen J."/>
            <person name="Wollam A."/>
            <person name="Pepin K.H."/>
            <person name="Bhonagiri V."/>
            <person name="Zhang X."/>
            <person name="Suruliraj S."/>
            <person name="Warren W."/>
            <person name="Mitreva M."/>
            <person name="Mardis E.R."/>
            <person name="Wilson R.K."/>
        </authorList>
    </citation>
    <scope>NUCLEOTIDE SEQUENCE [LARGE SCALE GENOMIC DNA]</scope>
    <source>
        <strain evidence="8 9">F0055</strain>
    </source>
</reference>
<feature type="transmembrane region" description="Helical" evidence="7">
    <location>
        <begin position="382"/>
        <end position="399"/>
    </location>
</feature>
<keyword evidence="9" id="KW-1185">Reference proteome</keyword>
<feature type="transmembrane region" description="Helical" evidence="7">
    <location>
        <begin position="354"/>
        <end position="376"/>
    </location>
</feature>
<feature type="transmembrane region" description="Helical" evidence="7">
    <location>
        <begin position="325"/>
        <end position="347"/>
    </location>
</feature>
<feature type="transmembrane region" description="Helical" evidence="7">
    <location>
        <begin position="12"/>
        <end position="36"/>
    </location>
</feature>
<accession>L1N2C3</accession>
<evidence type="ECO:0000256" key="1">
    <source>
        <dbReference type="ARBA" id="ARBA00004651"/>
    </source>
</evidence>
<dbReference type="InterPro" id="IPR050833">
    <property type="entry name" value="Poly_Biosynth_Transport"/>
</dbReference>